<dbReference type="Pfam" id="PF12399">
    <property type="entry name" value="BCA_ABC_TP_C"/>
    <property type="match status" value="1"/>
</dbReference>
<dbReference type="Proteomes" id="UP000282654">
    <property type="component" value="Unassembled WGS sequence"/>
</dbReference>
<dbReference type="RefSeq" id="WP_123930543.1">
    <property type="nucleotide sequence ID" value="NZ_RKRE01000003.1"/>
</dbReference>
<reference evidence="5 6" key="1">
    <citation type="submission" date="2018-11" db="EMBL/GenBank/DDBJ databases">
        <title>Genomic Encyclopedia of Type Strains, Phase IV (KMG-IV): sequencing the most valuable type-strain genomes for metagenomic binning, comparative biology and taxonomic classification.</title>
        <authorList>
            <person name="Goeker M."/>
        </authorList>
    </citation>
    <scope>NUCLEOTIDE SEQUENCE [LARGE SCALE GENOMIC DNA]</scope>
    <source>
        <strain evidence="5 6">DSM 102936</strain>
    </source>
</reference>
<dbReference type="PANTHER" id="PTHR45772">
    <property type="entry name" value="CONSERVED COMPONENT OF ABC TRANSPORTER FOR NATURAL AMINO ACIDS-RELATED"/>
    <property type="match status" value="1"/>
</dbReference>
<dbReference type="CDD" id="cd03219">
    <property type="entry name" value="ABC_Mj1267_LivG_branched"/>
    <property type="match status" value="1"/>
</dbReference>
<dbReference type="InterPro" id="IPR003439">
    <property type="entry name" value="ABC_transporter-like_ATP-bd"/>
</dbReference>
<keyword evidence="6" id="KW-1185">Reference proteome</keyword>
<dbReference type="Pfam" id="PF00005">
    <property type="entry name" value="ABC_tran"/>
    <property type="match status" value="1"/>
</dbReference>
<protein>
    <submittedName>
        <fullName evidence="5">Branched-chain amino acid transport system ATP-binding protein</fullName>
    </submittedName>
</protein>
<dbReference type="FunFam" id="3.40.50.300:FF:000421">
    <property type="entry name" value="Branched-chain amino acid ABC transporter ATP-binding protein"/>
    <property type="match status" value="1"/>
</dbReference>
<dbReference type="EMBL" id="RKRE01000003">
    <property type="protein sequence ID" value="RPF42447.1"/>
    <property type="molecule type" value="Genomic_DNA"/>
</dbReference>
<dbReference type="InterPro" id="IPR003593">
    <property type="entry name" value="AAA+_ATPase"/>
</dbReference>
<keyword evidence="3 5" id="KW-0067">ATP-binding</keyword>
<dbReference type="InterPro" id="IPR032823">
    <property type="entry name" value="BCA_ABC_TP_C"/>
</dbReference>
<dbReference type="OrthoDB" id="9779136at2"/>
<evidence type="ECO:0000313" key="5">
    <source>
        <dbReference type="EMBL" id="RPF42447.1"/>
    </source>
</evidence>
<dbReference type="Gene3D" id="3.40.50.300">
    <property type="entry name" value="P-loop containing nucleotide triphosphate hydrolases"/>
    <property type="match status" value="1"/>
</dbReference>
<dbReference type="AlphaFoldDB" id="A0A3N5ACT7"/>
<keyword evidence="2" id="KW-0547">Nucleotide-binding</keyword>
<dbReference type="SMART" id="SM00382">
    <property type="entry name" value="AAA"/>
    <property type="match status" value="1"/>
</dbReference>
<feature type="domain" description="ABC transporter" evidence="4">
    <location>
        <begin position="2"/>
        <end position="249"/>
    </location>
</feature>
<organism evidence="5 6">
    <name type="scientific">Thermodesulfitimonas autotrophica</name>
    <dbReference type="NCBI Taxonomy" id="1894989"/>
    <lineage>
        <taxon>Bacteria</taxon>
        <taxon>Bacillati</taxon>
        <taxon>Bacillota</taxon>
        <taxon>Clostridia</taxon>
        <taxon>Thermoanaerobacterales</taxon>
        <taxon>Thermoanaerobacteraceae</taxon>
        <taxon>Thermodesulfitimonas</taxon>
    </lineage>
</organism>
<accession>A0A3N5ACT7</accession>
<name>A0A3N5ACT7_9THEO</name>
<gene>
    <name evidence="5" type="ORF">EDD75_1548</name>
</gene>
<dbReference type="PROSITE" id="PS50893">
    <property type="entry name" value="ABC_TRANSPORTER_2"/>
    <property type="match status" value="1"/>
</dbReference>
<keyword evidence="1" id="KW-0813">Transport</keyword>
<dbReference type="GO" id="GO:0005524">
    <property type="term" value="F:ATP binding"/>
    <property type="evidence" value="ECO:0007669"/>
    <property type="project" value="UniProtKB-KW"/>
</dbReference>
<evidence type="ECO:0000256" key="3">
    <source>
        <dbReference type="ARBA" id="ARBA00022840"/>
    </source>
</evidence>
<comment type="caution">
    <text evidence="5">The sequence shown here is derived from an EMBL/GenBank/DDBJ whole genome shotgun (WGS) entry which is preliminary data.</text>
</comment>
<evidence type="ECO:0000256" key="2">
    <source>
        <dbReference type="ARBA" id="ARBA00022741"/>
    </source>
</evidence>
<dbReference type="SUPFAM" id="SSF52540">
    <property type="entry name" value="P-loop containing nucleoside triphosphate hydrolases"/>
    <property type="match status" value="1"/>
</dbReference>
<dbReference type="GO" id="GO:0005886">
    <property type="term" value="C:plasma membrane"/>
    <property type="evidence" value="ECO:0007669"/>
    <property type="project" value="TreeGrafter"/>
</dbReference>
<evidence type="ECO:0000313" key="6">
    <source>
        <dbReference type="Proteomes" id="UP000282654"/>
    </source>
</evidence>
<dbReference type="InterPro" id="IPR027417">
    <property type="entry name" value="P-loop_NTPase"/>
</dbReference>
<sequence>MFAVNNLTKRFGGLLALNRVSFSLERGEILALIGPNGAGKTTLFNVVTGNLRPDEGEIIFKDRRLNGLKPFQIARLGISRTFQNLELFTTLTVAENVMVGFYRLHRTGFFKALLRRPGVMREDRELYREAVRLLNRLGLADKADWPAGSLPFGQQRLLEIARALAGQPEILLLDEPAAGLNNAESEALARFLRTLPEAGHTLILVEHDMDTVMGLADRVVVLNFGTVIATGTPAEIQRNREVIAAYLGEEEEEAC</sequence>
<dbReference type="GO" id="GO:0016887">
    <property type="term" value="F:ATP hydrolysis activity"/>
    <property type="evidence" value="ECO:0007669"/>
    <property type="project" value="InterPro"/>
</dbReference>
<evidence type="ECO:0000256" key="1">
    <source>
        <dbReference type="ARBA" id="ARBA00022448"/>
    </source>
</evidence>
<proteinExistence type="predicted"/>
<dbReference type="InterPro" id="IPR051120">
    <property type="entry name" value="ABC_AA/LPS_Transport"/>
</dbReference>
<dbReference type="PANTHER" id="PTHR45772:SF9">
    <property type="entry name" value="CONSERVED COMPONENT OF ABC TRANSPORTER FOR NATURAL AMINO ACIDS"/>
    <property type="match status" value="1"/>
</dbReference>
<evidence type="ECO:0000259" key="4">
    <source>
        <dbReference type="PROSITE" id="PS50893"/>
    </source>
</evidence>